<evidence type="ECO:0000313" key="2">
    <source>
        <dbReference type="EMBL" id="CAB4165792.1"/>
    </source>
</evidence>
<evidence type="ECO:0000313" key="1">
    <source>
        <dbReference type="EMBL" id="CAB4163968.1"/>
    </source>
</evidence>
<protein>
    <submittedName>
        <fullName evidence="3">Uncharacterized protein</fullName>
    </submittedName>
</protein>
<reference evidence="3" key="1">
    <citation type="submission" date="2020-05" db="EMBL/GenBank/DDBJ databases">
        <authorList>
            <person name="Chiriac C."/>
            <person name="Salcher M."/>
            <person name="Ghai R."/>
            <person name="Kavagutti S V."/>
        </authorList>
    </citation>
    <scope>NUCLEOTIDE SEQUENCE</scope>
</reference>
<proteinExistence type="predicted"/>
<dbReference type="EMBL" id="LR796776">
    <property type="protein sequence ID" value="CAB4165792.1"/>
    <property type="molecule type" value="Genomic_DNA"/>
</dbReference>
<evidence type="ECO:0000313" key="3">
    <source>
        <dbReference type="EMBL" id="CAB4186978.1"/>
    </source>
</evidence>
<evidence type="ECO:0000313" key="4">
    <source>
        <dbReference type="EMBL" id="CAB4221280.1"/>
    </source>
</evidence>
<dbReference type="EMBL" id="LR797502">
    <property type="protein sequence ID" value="CAB4221280.1"/>
    <property type="molecule type" value="Genomic_DNA"/>
</dbReference>
<dbReference type="EMBL" id="LR797099">
    <property type="protein sequence ID" value="CAB4186978.1"/>
    <property type="molecule type" value="Genomic_DNA"/>
</dbReference>
<sequence>MQNSDIFGFYTVDDLKFYSKFDAIEVATRFEKNVGWNFNDNIFTKIDWTIEPTESLSDLYRQRAQQLRDSYDYLILWYSAGSDCDNILNTFVNNNIQLDEVASLVNYEATGDKNDWLNGEIYNLAIPKINTIRETTQPWIKHTIIDICQHIMNFFNSQKNSADWIYNNNLYLGPNSIAKSTVVSSQPEWLDLINSGKRVAFIWGLEKPKIVNINGSYDLIFKDLIENAVTAYRQINPMPGQFDELFYWSPESGKLLAKQAHTIKRFLKTVDCTSPYLSQLTDTRASCTVINDKIFWLTRAGTNKLLYPNWYQQPYQVKPASLIFSPRDKWFFNLPDSDPAKINWQQGIKYKWQKIPESLRVKRGVLSRGFHLSTSISYNLGS</sequence>
<accession>A0A6J5R0M6</accession>
<dbReference type="EMBL" id="LR796758">
    <property type="protein sequence ID" value="CAB4163968.1"/>
    <property type="molecule type" value="Genomic_DNA"/>
</dbReference>
<organism evidence="3">
    <name type="scientific">uncultured Caudovirales phage</name>
    <dbReference type="NCBI Taxonomy" id="2100421"/>
    <lineage>
        <taxon>Viruses</taxon>
        <taxon>Duplodnaviria</taxon>
        <taxon>Heunggongvirae</taxon>
        <taxon>Uroviricota</taxon>
        <taxon>Caudoviricetes</taxon>
        <taxon>Peduoviridae</taxon>
        <taxon>Maltschvirus</taxon>
        <taxon>Maltschvirus maltsch</taxon>
    </lineage>
</organism>
<gene>
    <name evidence="3" type="ORF">UFOVP1146_324</name>
    <name evidence="4" type="ORF">UFOVP1638_241</name>
    <name evidence="1" type="ORF">UFOVP812_237</name>
    <name evidence="2" type="ORF">UFOVP818_328</name>
</gene>
<name>A0A6J5R0M6_9CAUD</name>